<keyword evidence="5" id="KW-1185">Reference proteome</keyword>
<dbReference type="PANTHER" id="PTHR10887">
    <property type="entry name" value="DNA2/NAM7 HELICASE FAMILY"/>
    <property type="match status" value="1"/>
</dbReference>
<name>A0A8J2S6D5_9CRUS</name>
<keyword evidence="1" id="KW-0175">Coiled coil</keyword>
<dbReference type="GO" id="GO:0006369">
    <property type="term" value="P:termination of RNA polymerase II transcription"/>
    <property type="evidence" value="ECO:0007669"/>
    <property type="project" value="TreeGrafter"/>
</dbReference>
<dbReference type="PROSITE" id="PS50006">
    <property type="entry name" value="FHA_DOMAIN"/>
    <property type="match status" value="1"/>
</dbReference>
<dbReference type="FunFam" id="3.40.50.300:FF:001576">
    <property type="entry name" value="tRNA-splicing endonuclease, putative"/>
    <property type="match status" value="1"/>
</dbReference>
<feature type="compositionally biased region" description="Basic residues" evidence="2">
    <location>
        <begin position="299"/>
        <end position="311"/>
    </location>
</feature>
<feature type="domain" description="FHA" evidence="3">
    <location>
        <begin position="28"/>
        <end position="79"/>
    </location>
</feature>
<dbReference type="GO" id="GO:0016604">
    <property type="term" value="C:nuclear body"/>
    <property type="evidence" value="ECO:0007669"/>
    <property type="project" value="TreeGrafter"/>
</dbReference>
<comment type="caution">
    <text evidence="4">The sequence shown here is derived from an EMBL/GenBank/DDBJ whole genome shotgun (WGS) entry which is preliminary data.</text>
</comment>
<dbReference type="SUPFAM" id="SSF49879">
    <property type="entry name" value="SMAD/FHA domain"/>
    <property type="match status" value="1"/>
</dbReference>
<dbReference type="InterPro" id="IPR027417">
    <property type="entry name" value="P-loop_NTPase"/>
</dbReference>
<dbReference type="CDD" id="cd18042">
    <property type="entry name" value="DEXXQc_SETX"/>
    <property type="match status" value="1"/>
</dbReference>
<dbReference type="SUPFAM" id="SSF52540">
    <property type="entry name" value="P-loop containing nucleoside triphosphate hydrolases"/>
    <property type="match status" value="1"/>
</dbReference>
<evidence type="ECO:0000313" key="4">
    <source>
        <dbReference type="EMBL" id="CAH0111432.1"/>
    </source>
</evidence>
<dbReference type="EMBL" id="CAKKLH010000314">
    <property type="protein sequence ID" value="CAH0111432.1"/>
    <property type="molecule type" value="Genomic_DNA"/>
</dbReference>
<dbReference type="InterPro" id="IPR041677">
    <property type="entry name" value="DNA2/NAM7_AAA_11"/>
</dbReference>
<dbReference type="SMART" id="SM00240">
    <property type="entry name" value="FHA"/>
    <property type="match status" value="1"/>
</dbReference>
<dbReference type="Pfam" id="PF13087">
    <property type="entry name" value="AAA_12"/>
    <property type="match status" value="1"/>
</dbReference>
<dbReference type="InterPro" id="IPR008984">
    <property type="entry name" value="SMAD_FHA_dom_sf"/>
</dbReference>
<organism evidence="4 5">
    <name type="scientific">Daphnia galeata</name>
    <dbReference type="NCBI Taxonomy" id="27404"/>
    <lineage>
        <taxon>Eukaryota</taxon>
        <taxon>Metazoa</taxon>
        <taxon>Ecdysozoa</taxon>
        <taxon>Arthropoda</taxon>
        <taxon>Crustacea</taxon>
        <taxon>Branchiopoda</taxon>
        <taxon>Diplostraca</taxon>
        <taxon>Cladocera</taxon>
        <taxon>Anomopoda</taxon>
        <taxon>Daphniidae</taxon>
        <taxon>Daphnia</taxon>
    </lineage>
</organism>
<feature type="region of interest" description="Disordered" evidence="2">
    <location>
        <begin position="707"/>
        <end position="909"/>
    </location>
</feature>
<feature type="compositionally biased region" description="Basic and acidic residues" evidence="2">
    <location>
        <begin position="643"/>
        <end position="653"/>
    </location>
</feature>
<dbReference type="Pfam" id="PF00498">
    <property type="entry name" value="FHA"/>
    <property type="match status" value="1"/>
</dbReference>
<feature type="region of interest" description="Disordered" evidence="2">
    <location>
        <begin position="232"/>
        <end position="266"/>
    </location>
</feature>
<evidence type="ECO:0000259" key="3">
    <source>
        <dbReference type="PROSITE" id="PS50006"/>
    </source>
</evidence>
<dbReference type="Gene3D" id="2.60.200.20">
    <property type="match status" value="1"/>
</dbReference>
<feature type="compositionally biased region" description="Polar residues" evidence="2">
    <location>
        <begin position="860"/>
        <end position="888"/>
    </location>
</feature>
<sequence>MEDWYLERIGQPNSRHHLNILLGGREKLTIGRKAGGVVDIVCNGKTVSREHCVLKYVDNCWSIEDLKSMNGVFLNKHRIPANTPTILREKDILGVGAVDSTEPDYYIFNVLKNTVKDENENDGDLMIVEVPFVPAAHNEPPCEPLLEEQVCCTDPLSNDLEEGKSNEELDKLETPELLIEVPNVTSVSHQPIELPHSSVEVVSAFNLSPVFSEETLSNRQGESCILPKVTHSSDCNASESSIPSNSKQPTGLKMSSALSNSEQRLRPSLDDAKLKLDCKVVLEPLPKEYLNNGNAHAKVPTKKRLNGKKRNPLYGLDSDSGEDESVNHHAKNSLPSVKSKGKALKKTVHLDEPTSSLHYSSDDSVAFISDADSACKVTKSKFVVEKLSNSKEARAERRLSSHNGRSSMAPTSVNLVDEDSEVCAVPKSDIARGKRDLRYSESDEDVIILSSGDEETFSSQPRFKQEPLDADDHSTKSSLVNGHVSSSSSDEDSPFFPELSQPFLKEIEEEDEEETNLSRKISRKGFDVDKLNSLVKSGRFSQKGKTTIPTEPKTLHAPPKGRFSLATGSSSRRETDNEAAEDFQRKKISKAGPRTSIMISPKPTPSRKRKSANGVCSVREKLCKEQGMEGYTASVKALKKKAKDGSCNERTSSDRPSTSGNKASDPPQKFLTPRPSAQVPKERKSSAPIPVKAKVTKKSRVDLFVKDFVGEEKERKEGNKRAFSSSLSGFSIPKLKTSNVGGVPNDQDASNLIGATAHKRKYRDDDIEADQVAGDSLESSETPSVSYSFKKPQNRVARRTSVSEDGDKHNTSPGSSKYPNNKYQDRPRDEAQPLGKRRWVPPNPIRESRREERGVIPRPSHQQQSTLSNANGSYFQENHDSASSNPNDETIPLPIPGDHEMQSSRPVSDNGMRGILKYQIVKPGSNPQKKVSIVEENNRILEIEPRPPTPPIPTKTPIRPVDKPQLTIDILYRICNWCYDWIEEQKKHSDMPPPLLNELKRENGRDLPELLLLPVVTAYDSLESYCSIFTPLMLHEIWASLSKDIESSHYESIKPLIYSKPKLQDGFTLLQCEALSLTRISDMDLVTLSVHISPQKPPVKVFGVVKHVVMRNWRREDVDQRLLDTCQSKNGLYFRMTFVLWIKASNVPKELDRIFTVTKIARLNTFVKQFILNAELFYSPLCDVILHPSEYVDAFKLDTVDVEDNHTLLNPSQYKAVESITRTMVCASDREPKVALLQGPPGTGKSHVIVELISRMMCMHYEKTNSFPRILVCAPSNNAIDEIANRLMISREAKKSRYHIVRIGVTASMHPNVVKISLDELTRKLQRDTTATKDSPESGRLRTLIEELNSLRKTKSNLIAAIDAANKKGQSDEARMHGRKLEQLEIQIDGVDRSYQDCYKTHAKYFNTDKERLAMKRHLIQHAQIICTTLNSCRSREMESLFIEEKLSKPFLCCILDEASQCTEPESLTPLCFGISKLVLIGDPDQLPATVTSPVAAKNRFDQSLFNRFYSSRMLTNQENNEGVMMLNTQYRMAPSICEWPSKYFYGGKLMTAECLLRNGPCYDYRVLNVIDGLEQLVDQSYKNEREATLVAKIAMLIVNSPLTRGKSVGVITFYRSQQQSIIKKMSEEGSRLNASRVEVNTVDSFQGREKDIVIVSCVRARDVKHLKGEIGFVSSLQRMNVALTRAKETLIVCGHFPTLINSETWQNLYNNAKDRDVSHVVSFAYTNDNLRPLLMRPVPDV</sequence>
<evidence type="ECO:0000313" key="5">
    <source>
        <dbReference type="Proteomes" id="UP000789390"/>
    </source>
</evidence>
<feature type="compositionally biased region" description="Polar residues" evidence="2">
    <location>
        <begin position="232"/>
        <end position="249"/>
    </location>
</feature>
<feature type="compositionally biased region" description="Basic and acidic residues" evidence="2">
    <location>
        <begin position="463"/>
        <end position="475"/>
    </location>
</feature>
<dbReference type="OrthoDB" id="2285229at2759"/>
<dbReference type="Proteomes" id="UP000789390">
    <property type="component" value="Unassembled WGS sequence"/>
</dbReference>
<feature type="compositionally biased region" description="Basic and acidic residues" evidence="2">
    <location>
        <begin position="801"/>
        <end position="810"/>
    </location>
</feature>
<dbReference type="InterPro" id="IPR041679">
    <property type="entry name" value="DNA2/NAM7-like_C"/>
</dbReference>
<feature type="compositionally biased region" description="Basic and acidic residues" evidence="2">
    <location>
        <begin position="388"/>
        <end position="399"/>
    </location>
</feature>
<dbReference type="InterPro" id="IPR000253">
    <property type="entry name" value="FHA_dom"/>
</dbReference>
<feature type="region of interest" description="Disordered" evidence="2">
    <location>
        <begin position="388"/>
        <end position="411"/>
    </location>
</feature>
<feature type="compositionally biased region" description="Basic and acidic residues" evidence="2">
    <location>
        <begin position="846"/>
        <end position="855"/>
    </location>
</feature>
<feature type="compositionally biased region" description="Basic and acidic residues" evidence="2">
    <location>
        <begin position="707"/>
        <end position="720"/>
    </location>
</feature>
<dbReference type="GO" id="GO:0004386">
    <property type="term" value="F:helicase activity"/>
    <property type="evidence" value="ECO:0007669"/>
    <property type="project" value="InterPro"/>
</dbReference>
<feature type="region of interest" description="Disordered" evidence="2">
    <location>
        <begin position="537"/>
        <end position="615"/>
    </location>
</feature>
<dbReference type="Gene3D" id="3.40.50.300">
    <property type="entry name" value="P-loop containing nucleotide triphosphate hydrolases"/>
    <property type="match status" value="2"/>
</dbReference>
<feature type="region of interest" description="Disordered" evidence="2">
    <location>
        <begin position="451"/>
        <end position="523"/>
    </location>
</feature>
<evidence type="ECO:0000256" key="1">
    <source>
        <dbReference type="SAM" id="Coils"/>
    </source>
</evidence>
<feature type="coiled-coil region" evidence="1">
    <location>
        <begin position="1341"/>
        <end position="1368"/>
    </location>
</feature>
<reference evidence="4" key="1">
    <citation type="submission" date="2021-11" db="EMBL/GenBank/DDBJ databases">
        <authorList>
            <person name="Schell T."/>
        </authorList>
    </citation>
    <scope>NUCLEOTIDE SEQUENCE</scope>
    <source>
        <strain evidence="4">M5</strain>
    </source>
</reference>
<evidence type="ECO:0000256" key="2">
    <source>
        <dbReference type="SAM" id="MobiDB-lite"/>
    </source>
</evidence>
<feature type="compositionally biased region" description="Polar residues" evidence="2">
    <location>
        <begin position="401"/>
        <end position="411"/>
    </location>
</feature>
<feature type="compositionally biased region" description="Polar residues" evidence="2">
    <location>
        <begin position="777"/>
        <end position="787"/>
    </location>
</feature>
<dbReference type="PANTHER" id="PTHR10887:SF495">
    <property type="entry name" value="HELICASE SENATAXIN ISOFORM X1-RELATED"/>
    <property type="match status" value="1"/>
</dbReference>
<dbReference type="CDD" id="cd18808">
    <property type="entry name" value="SF1_C_Upf1"/>
    <property type="match status" value="1"/>
</dbReference>
<dbReference type="GO" id="GO:0001147">
    <property type="term" value="F:transcription termination site sequence-specific DNA binding"/>
    <property type="evidence" value="ECO:0007669"/>
    <property type="project" value="TreeGrafter"/>
</dbReference>
<dbReference type="Pfam" id="PF13086">
    <property type="entry name" value="AAA_11"/>
    <property type="match status" value="1"/>
</dbReference>
<feature type="region of interest" description="Disordered" evidence="2">
    <location>
        <begin position="292"/>
        <end position="340"/>
    </location>
</feature>
<feature type="compositionally biased region" description="Polar residues" evidence="2">
    <location>
        <begin position="539"/>
        <end position="549"/>
    </location>
</feature>
<protein>
    <recommendedName>
        <fullName evidence="3">FHA domain-containing protein</fullName>
    </recommendedName>
</protein>
<gene>
    <name evidence="4" type="ORF">DGAL_LOCUS15078</name>
</gene>
<accession>A0A8J2S6D5</accession>
<proteinExistence type="predicted"/>
<feature type="region of interest" description="Disordered" evidence="2">
    <location>
        <begin position="636"/>
        <end position="693"/>
    </location>
</feature>
<feature type="compositionally biased region" description="Polar residues" evidence="2">
    <location>
        <begin position="811"/>
        <end position="822"/>
    </location>
</feature>
<dbReference type="InterPro" id="IPR047187">
    <property type="entry name" value="SF1_C_Upf1"/>
</dbReference>
<dbReference type="InterPro" id="IPR045055">
    <property type="entry name" value="DNA2/NAM7-like"/>
</dbReference>
<dbReference type="FunFam" id="3.40.50.300:FF:003811">
    <property type="entry name" value="Splicing endonuclease positive effector sen1, putative"/>
    <property type="match status" value="1"/>
</dbReference>